<dbReference type="EMBL" id="KF285524">
    <property type="protein sequence ID" value="AGW30604.1"/>
    <property type="molecule type" value="Genomic_DNA"/>
</dbReference>
<evidence type="ECO:0000313" key="14">
    <source>
        <dbReference type="EMBL" id="AGW31155.1"/>
    </source>
</evidence>
<feature type="transmembrane region" description="Helical" evidence="1">
    <location>
        <begin position="195"/>
        <end position="220"/>
    </location>
</feature>
<proteinExistence type="predicted"/>
<geneLocation type="chloroplast" evidence="2"/>
<dbReference type="EMBL" id="KF285525">
    <property type="protein sequence ID" value="AGW30665.1"/>
    <property type="molecule type" value="Genomic_DNA"/>
</dbReference>
<feature type="transmembrane region" description="Helical" evidence="1">
    <location>
        <begin position="6"/>
        <end position="27"/>
    </location>
</feature>
<dbReference type="EMBL" id="KC990831">
    <property type="protein sequence ID" value="AGR88180.1"/>
    <property type="molecule type" value="Genomic_DNA"/>
</dbReference>
<dbReference type="EMBL" id="KF285533">
    <property type="protein sequence ID" value="AGW31155.1"/>
    <property type="molecule type" value="Genomic_DNA"/>
</dbReference>
<dbReference type="EMBL" id="KF285532">
    <property type="protein sequence ID" value="AGW31094.1"/>
    <property type="molecule type" value="Genomic_DNA"/>
</dbReference>
<dbReference type="EMBL" id="KF285523">
    <property type="protein sequence ID" value="AGW30543.1"/>
    <property type="molecule type" value="Genomic_DNA"/>
</dbReference>
<evidence type="ECO:0000313" key="5">
    <source>
        <dbReference type="EMBL" id="AGW30604.1"/>
    </source>
</evidence>
<feature type="transmembrane region" description="Helical" evidence="1">
    <location>
        <begin position="116"/>
        <end position="133"/>
    </location>
</feature>
<keyword evidence="1" id="KW-0472">Membrane</keyword>
<dbReference type="Proteomes" id="UP000195557">
    <property type="component" value="Unassembled WGS sequence"/>
</dbReference>
<dbReference type="EMBL" id="KZ155820">
    <property type="protein sequence ID" value="OUS44444.1"/>
    <property type="molecule type" value="Genomic_DNA"/>
</dbReference>
<evidence type="ECO:0000313" key="3">
    <source>
        <dbReference type="EMBL" id="AGW30482.1"/>
    </source>
</evidence>
<evidence type="ECO:0000313" key="7">
    <source>
        <dbReference type="EMBL" id="AGW30726.1"/>
    </source>
</evidence>
<reference evidence="2" key="1">
    <citation type="journal article" date="2013" name="Genome Biol. Evol.">
        <title>Organellar Inheritance in the Green Lineage: Insights from Ostreococcus tauri.</title>
        <authorList>
            <person name="Blanc-Mathieu R."/>
            <person name="Sanchez-Ferandin S."/>
            <person name="Eyre-Walker A."/>
            <person name="Piganeau G."/>
        </authorList>
    </citation>
    <scope>NUCLEOTIDE SEQUENCE</scope>
    <source>
        <strain evidence="3">RCC1108</strain>
        <strain evidence="4">RCC1110</strain>
        <strain evidence="5">RCC1112</strain>
        <strain evidence="6">RCC1114</strain>
        <strain evidence="7">RCC1115</strain>
        <strain evidence="8">RCC1116</strain>
        <strain evidence="9">RCC1117</strain>
        <strain evidence="10">RCC1118</strain>
        <strain evidence="11">RCC1123</strain>
        <strain evidence="12">RCC1558</strain>
        <strain evidence="13">RCC1559</strain>
        <strain evidence="14">RCC1561</strain>
    </source>
</reference>
<dbReference type="EMBL" id="KF285528">
    <property type="protein sequence ID" value="AGW30850.1"/>
    <property type="molecule type" value="Genomic_DNA"/>
</dbReference>
<dbReference type="EMBL" id="KF285526">
    <property type="protein sequence ID" value="AGW30726.1"/>
    <property type="molecule type" value="Genomic_DNA"/>
</dbReference>
<evidence type="ECO:0000313" key="11">
    <source>
        <dbReference type="EMBL" id="AGW30972.1"/>
    </source>
</evidence>
<sequence>MENSIGLGLIHGLMYGIVPVAPWFVALKRYLLEGKEKGQLAVAGTIAGQVTLLALTFFGWSRVLWVWYYFEPALIILGTMAVVRCALDCWVEQESSLRTAALGPGAGQLASKQEGLYYFLMSFGLMFCNPLHLEGSQTLLSSIPGNRYVYLLAFTVSYTAIIFIFWVTLGYRIFGKAYSGFGAQQTLNRYRIRRVSVGIVAALFLQFANCTPEALVIYHWDSLLAYTPFDGLKHHRTRGYTWEPSSDNAFELSRQSYRATNRAGVSFEQGAKRAVQFKPFWNTETRFDECNQVRERELSNEDWNAEATFHEFQGINQGVLRARSVPFNLYMVPNWEKQEDKNYLLTLRQIRDEMDDKLMAESSPQERFLVSPFTDNLDYEVDYQVYPELMAEKAQTKTAYADMVKLIRGTKWTSNHVHLGDGTDVEMSYAKLHALPAEVRLPWHYPVVKPTEVVVQTSSTDTPDSVQLLNDELQENLHFFSNEPERIQQNVYKRLWEHRTFGKVTPRMIDDKVQKRLDDRVNMRREAYVSSNPTKAK</sequence>
<accession>S5QBL4</accession>
<dbReference type="AlphaFoldDB" id="S5QBL4"/>
<dbReference type="EMBL" id="KF285527">
    <property type="protein sequence ID" value="AGW30788.1"/>
    <property type="molecule type" value="Genomic_DNA"/>
</dbReference>
<keyword evidence="2" id="KW-0934">Plastid</keyword>
<keyword evidence="1" id="KW-1133">Transmembrane helix</keyword>
<dbReference type="KEGG" id="ota:OstapCp06"/>
<name>S5QBL4_OSTTA</name>
<dbReference type="GeneID" id="4238858"/>
<dbReference type="EMBL" id="KF285530">
    <property type="protein sequence ID" value="AGW30972.1"/>
    <property type="molecule type" value="Genomic_DNA"/>
</dbReference>
<reference evidence="15" key="2">
    <citation type="submission" date="2017-04" db="EMBL/GenBank/DDBJ databases">
        <title>Population genomics of picophytoplankton unveils novel chromosome hypervariability.</title>
        <authorList>
            <consortium name="DOE Joint Genome Institute"/>
            <person name="Blanc-Mathieu R."/>
            <person name="Krasovec M."/>
            <person name="Hebrard M."/>
            <person name="Yau S."/>
            <person name="Desgranges E."/>
            <person name="Martin J."/>
            <person name="Schackwitz W."/>
            <person name="Kuo A."/>
            <person name="Salin G."/>
            <person name="Donnadieu C."/>
            <person name="Desdevises Y."/>
            <person name="Sanchez-Ferandin S."/>
            <person name="Moreau H."/>
            <person name="Rivals E."/>
            <person name="Grigoriev I.V."/>
            <person name="Grimsley N."/>
            <person name="Eyre-Walker A."/>
            <person name="Piganeau G."/>
        </authorList>
    </citation>
    <scope>NUCLEOTIDE SEQUENCE [LARGE SCALE GENOMIC DNA]</scope>
    <source>
        <strain evidence="15">RCC 1115</strain>
    </source>
</reference>
<keyword evidence="1" id="KW-0812">Transmembrane</keyword>
<dbReference type="RefSeq" id="YP_717209.1">
    <property type="nucleotide sequence ID" value="NC_008289.1"/>
</dbReference>
<evidence type="ECO:0000313" key="13">
    <source>
        <dbReference type="EMBL" id="AGW31094.1"/>
    </source>
</evidence>
<evidence type="ECO:0000313" key="9">
    <source>
        <dbReference type="EMBL" id="AGW30850.1"/>
    </source>
</evidence>
<feature type="transmembrane region" description="Helical" evidence="1">
    <location>
        <begin position="148"/>
        <end position="174"/>
    </location>
</feature>
<evidence type="ECO:0000313" key="12">
    <source>
        <dbReference type="EMBL" id="AGW31033.1"/>
    </source>
</evidence>
<gene>
    <name evidence="3" type="primary">orf537</name>
    <name evidence="15" type="ORF">BE221DRAFT_82907</name>
    <name evidence="2" type="ORF">OtCpg00060</name>
</gene>
<protein>
    <submittedName>
        <fullName evidence="2">Uncharacterized protein</fullName>
    </submittedName>
</protein>
<keyword evidence="2" id="KW-0150">Chloroplast</keyword>
<evidence type="ECO:0000313" key="8">
    <source>
        <dbReference type="EMBL" id="AGW30788.1"/>
    </source>
</evidence>
<feature type="transmembrane region" description="Helical" evidence="1">
    <location>
        <begin position="39"/>
        <end position="60"/>
    </location>
</feature>
<organism evidence="2">
    <name type="scientific">Ostreococcus tauri</name>
    <name type="common">Marine green alga</name>
    <dbReference type="NCBI Taxonomy" id="70448"/>
    <lineage>
        <taxon>Eukaryota</taxon>
        <taxon>Viridiplantae</taxon>
        <taxon>Chlorophyta</taxon>
        <taxon>Mamiellophyceae</taxon>
        <taxon>Mamiellales</taxon>
        <taxon>Bathycoccaceae</taxon>
        <taxon>Ostreococcus</taxon>
    </lineage>
</organism>
<accession>A0A454XSN8</accession>
<dbReference type="EMBL" id="KF285522">
    <property type="protein sequence ID" value="AGW30482.1"/>
    <property type="molecule type" value="Genomic_DNA"/>
</dbReference>
<evidence type="ECO:0000313" key="10">
    <source>
        <dbReference type="EMBL" id="AGW30911.1"/>
    </source>
</evidence>
<evidence type="ECO:0000313" key="2">
    <source>
        <dbReference type="EMBL" id="AGR88180.1"/>
    </source>
</evidence>
<evidence type="ECO:0000313" key="4">
    <source>
        <dbReference type="EMBL" id="AGW30543.1"/>
    </source>
</evidence>
<dbReference type="EMBL" id="KF285529">
    <property type="protein sequence ID" value="AGW30911.1"/>
    <property type="molecule type" value="Genomic_DNA"/>
</dbReference>
<evidence type="ECO:0000313" key="15">
    <source>
        <dbReference type="EMBL" id="OUS44444.1"/>
    </source>
</evidence>
<evidence type="ECO:0000256" key="1">
    <source>
        <dbReference type="SAM" id="Phobius"/>
    </source>
</evidence>
<dbReference type="EMBL" id="KF285531">
    <property type="protein sequence ID" value="AGW31033.1"/>
    <property type="molecule type" value="Genomic_DNA"/>
</dbReference>
<accession>A0A1Y5I894</accession>
<feature type="transmembrane region" description="Helical" evidence="1">
    <location>
        <begin position="66"/>
        <end position="87"/>
    </location>
</feature>
<evidence type="ECO:0000313" key="6">
    <source>
        <dbReference type="EMBL" id="AGW30665.1"/>
    </source>
</evidence>